<name>A0A9X0Q9I0_9BACT</name>
<evidence type="ECO:0000313" key="11">
    <source>
        <dbReference type="Proteomes" id="UP000535182"/>
    </source>
</evidence>
<dbReference type="AlphaFoldDB" id="A0A9X0Q9I0"/>
<feature type="binding site" evidence="8">
    <location>
        <position position="223"/>
    </location>
    <ligand>
        <name>Zn(2+)</name>
        <dbReference type="ChEBI" id="CHEBI:29105"/>
    </ligand>
</feature>
<keyword evidence="11" id="KW-1185">Reference proteome</keyword>
<organism evidence="10 11">
    <name type="scientific">Tunturiibacter gelidiferens</name>
    <dbReference type="NCBI Taxonomy" id="3069689"/>
    <lineage>
        <taxon>Bacteria</taxon>
        <taxon>Pseudomonadati</taxon>
        <taxon>Acidobacteriota</taxon>
        <taxon>Terriglobia</taxon>
        <taxon>Terriglobales</taxon>
        <taxon>Acidobacteriaceae</taxon>
        <taxon>Tunturiibacter</taxon>
    </lineage>
</organism>
<evidence type="ECO:0000256" key="4">
    <source>
        <dbReference type="ARBA" id="ARBA00023277"/>
    </source>
</evidence>
<comment type="similarity">
    <text evidence="1 5">Belongs to the metallo-dependent hydrolases superfamily. NagA family.</text>
</comment>
<comment type="cofactor">
    <cofactor evidence="8">
        <name>a divalent metal cation</name>
        <dbReference type="ChEBI" id="CHEBI:60240"/>
    </cofactor>
    <text evidence="8">Binds 1 divalent metal cation per subunit.</text>
</comment>
<evidence type="ECO:0000256" key="1">
    <source>
        <dbReference type="ARBA" id="ARBA00010716"/>
    </source>
</evidence>
<feature type="binding site" evidence="8">
    <location>
        <position position="136"/>
    </location>
    <ligand>
        <name>Zn(2+)</name>
        <dbReference type="ChEBI" id="CHEBI:29105"/>
    </ligand>
</feature>
<evidence type="ECO:0000256" key="2">
    <source>
        <dbReference type="ARBA" id="ARBA00022723"/>
    </source>
</evidence>
<feature type="binding site" evidence="7">
    <location>
        <position position="147"/>
    </location>
    <ligand>
        <name>substrate</name>
    </ligand>
</feature>
<comment type="caution">
    <text evidence="10">The sequence shown here is derived from an EMBL/GenBank/DDBJ whole genome shotgun (WGS) entry which is preliminary data.</text>
</comment>
<evidence type="ECO:0000256" key="5">
    <source>
        <dbReference type="PIRNR" id="PIRNR038994"/>
    </source>
</evidence>
<protein>
    <submittedName>
        <fullName evidence="10">N-acetylglucosamine-6-phosphate deacetylase</fullName>
        <ecNumber evidence="10">3.5.1.25</ecNumber>
    </submittedName>
</protein>
<dbReference type="GO" id="GO:0008448">
    <property type="term" value="F:N-acetylglucosamine-6-phosphate deacetylase activity"/>
    <property type="evidence" value="ECO:0007669"/>
    <property type="project" value="UniProtKB-EC"/>
</dbReference>
<feature type="binding site" evidence="7">
    <location>
        <begin position="226"/>
        <end position="227"/>
    </location>
    <ligand>
        <name>substrate</name>
    </ligand>
</feature>
<evidence type="ECO:0000256" key="3">
    <source>
        <dbReference type="ARBA" id="ARBA00022801"/>
    </source>
</evidence>
<reference evidence="10 11" key="1">
    <citation type="submission" date="2020-08" db="EMBL/GenBank/DDBJ databases">
        <title>Genomic Encyclopedia of Type Strains, Phase IV (KMG-V): Genome sequencing to study the core and pangenomes of soil and plant-associated prokaryotes.</title>
        <authorList>
            <person name="Whitman W."/>
        </authorList>
    </citation>
    <scope>NUCLEOTIDE SEQUENCE [LARGE SCALE GENOMIC DNA]</scope>
    <source>
        <strain evidence="10 11">X5P2</strain>
    </source>
</reference>
<evidence type="ECO:0000256" key="7">
    <source>
        <dbReference type="PIRSR" id="PIRSR038994-2"/>
    </source>
</evidence>
<keyword evidence="2 8" id="KW-0479">Metal-binding</keyword>
<dbReference type="GO" id="GO:0006046">
    <property type="term" value="P:N-acetylglucosamine catabolic process"/>
    <property type="evidence" value="ECO:0007669"/>
    <property type="project" value="TreeGrafter"/>
</dbReference>
<evidence type="ECO:0000256" key="6">
    <source>
        <dbReference type="PIRSR" id="PIRSR038994-1"/>
    </source>
</evidence>
<feature type="binding site" evidence="7">
    <location>
        <begin position="313"/>
        <end position="315"/>
    </location>
    <ligand>
        <name>substrate</name>
    </ligand>
</feature>
<sequence length="388" mass="41709">MISTIAARRLISSNSVVEYPLVMIEDGRIDQIVSLNAADHERVQTTYDYREATLVPAYVDIHIHGCAGHDVMEADPPALNAIGSYLSSRGVGAYFPTTVTSPKDETMRALAGLATEIKRRSETIDYRATPLGIHLEGPFLSHLKRGVHTEALLEAPAVSLFDRFWQAAEGQIRLMTIAPELPGATELIAHATALAVRCSMGHSDARVCEAEAGFLAGARTATHTFNAMRAIDHREPGLAAYVLDKQSLFAEIICDGIHVDPLMVRLFLKAKDKDRVILVTDGMSATGMPDGTYMLGDMKVEVHDGRCTSNGTLAGSVLTLDRGVQNLIEFTGASLSKAVAAASHNPSQLMGIDESWGRLEVGRAANITVLSPSAQVMQTFLAGRSTIA</sequence>
<dbReference type="InterPro" id="IPR006680">
    <property type="entry name" value="Amidohydro-rel"/>
</dbReference>
<evidence type="ECO:0000256" key="8">
    <source>
        <dbReference type="PIRSR" id="PIRSR038994-3"/>
    </source>
</evidence>
<dbReference type="InterPro" id="IPR011059">
    <property type="entry name" value="Metal-dep_hydrolase_composite"/>
</dbReference>
<dbReference type="SUPFAM" id="SSF51338">
    <property type="entry name" value="Composite domain of metallo-dependent hydrolases"/>
    <property type="match status" value="1"/>
</dbReference>
<dbReference type="Gene3D" id="3.20.20.140">
    <property type="entry name" value="Metal-dependent hydrolases"/>
    <property type="match status" value="1"/>
</dbReference>
<dbReference type="GO" id="GO:0046872">
    <property type="term" value="F:metal ion binding"/>
    <property type="evidence" value="ECO:0007669"/>
    <property type="project" value="UniProtKB-KW"/>
</dbReference>
<dbReference type="Gene3D" id="2.30.40.10">
    <property type="entry name" value="Urease, subunit C, domain 1"/>
    <property type="match status" value="1"/>
</dbReference>
<keyword evidence="3 5" id="KW-0378">Hydrolase</keyword>
<dbReference type="EMBL" id="JACHEB010000001">
    <property type="protein sequence ID" value="MBB5326596.1"/>
    <property type="molecule type" value="Genomic_DNA"/>
</dbReference>
<dbReference type="EC" id="3.5.1.25" evidence="10"/>
<dbReference type="CDD" id="cd00854">
    <property type="entry name" value="NagA"/>
    <property type="match status" value="1"/>
</dbReference>
<feature type="active site" description="Proton donor/acceptor" evidence="6">
    <location>
        <position position="281"/>
    </location>
</feature>
<dbReference type="PIRSF" id="PIRSF038994">
    <property type="entry name" value="NagA"/>
    <property type="match status" value="1"/>
</dbReference>
<dbReference type="RefSeq" id="WP_183972661.1">
    <property type="nucleotide sequence ID" value="NZ_JACHEB010000001.1"/>
</dbReference>
<proteinExistence type="inferred from homology"/>
<dbReference type="InterPro" id="IPR003764">
    <property type="entry name" value="GlcNAc_6-P_deAcase"/>
</dbReference>
<dbReference type="NCBIfam" id="TIGR00221">
    <property type="entry name" value="nagA"/>
    <property type="match status" value="1"/>
</dbReference>
<feature type="binding site" evidence="7">
    <location>
        <position position="234"/>
    </location>
    <ligand>
        <name>substrate</name>
    </ligand>
</feature>
<feature type="binding site" evidence="8">
    <location>
        <position position="202"/>
    </location>
    <ligand>
        <name>Zn(2+)</name>
        <dbReference type="ChEBI" id="CHEBI:29105"/>
    </ligand>
</feature>
<dbReference type="PANTHER" id="PTHR11113:SF14">
    <property type="entry name" value="N-ACETYLGLUCOSAMINE-6-PHOSPHATE DEACETYLASE"/>
    <property type="match status" value="1"/>
</dbReference>
<evidence type="ECO:0000313" key="10">
    <source>
        <dbReference type="EMBL" id="MBB5326596.1"/>
    </source>
</evidence>
<feature type="domain" description="Amidohydrolase-related" evidence="9">
    <location>
        <begin position="53"/>
        <end position="384"/>
    </location>
</feature>
<accession>A0A9X0Q9I0</accession>
<dbReference type="Pfam" id="PF01979">
    <property type="entry name" value="Amidohydro_1"/>
    <property type="match status" value="1"/>
</dbReference>
<dbReference type="SUPFAM" id="SSF51556">
    <property type="entry name" value="Metallo-dependent hydrolases"/>
    <property type="match status" value="1"/>
</dbReference>
<dbReference type="Proteomes" id="UP000535182">
    <property type="component" value="Unassembled WGS sequence"/>
</dbReference>
<evidence type="ECO:0000259" key="9">
    <source>
        <dbReference type="Pfam" id="PF01979"/>
    </source>
</evidence>
<gene>
    <name evidence="10" type="ORF">HDF14_000190</name>
</gene>
<feature type="binding site" evidence="7">
    <location>
        <position position="258"/>
    </location>
    <ligand>
        <name>substrate</name>
    </ligand>
</feature>
<keyword evidence="4 5" id="KW-0119">Carbohydrate metabolism</keyword>
<dbReference type="InterPro" id="IPR032466">
    <property type="entry name" value="Metal_Hydrolase"/>
</dbReference>
<dbReference type="PANTHER" id="PTHR11113">
    <property type="entry name" value="N-ACETYLGLUCOSAMINE-6-PHOSPHATE DEACETYLASE"/>
    <property type="match status" value="1"/>
</dbReference>